<organism evidence="1 2">
    <name type="scientific">Oxalicibacterium faecigallinarum</name>
    <dbReference type="NCBI Taxonomy" id="573741"/>
    <lineage>
        <taxon>Bacteria</taxon>
        <taxon>Pseudomonadati</taxon>
        <taxon>Pseudomonadota</taxon>
        <taxon>Betaproteobacteria</taxon>
        <taxon>Burkholderiales</taxon>
        <taxon>Oxalobacteraceae</taxon>
        <taxon>Oxalicibacterium</taxon>
    </lineage>
</organism>
<reference evidence="2" key="1">
    <citation type="journal article" date="2019" name="Int. J. Syst. Evol. Microbiol.">
        <title>The Global Catalogue of Microorganisms (GCM) 10K type strain sequencing project: providing services to taxonomists for standard genome sequencing and annotation.</title>
        <authorList>
            <consortium name="The Broad Institute Genomics Platform"/>
            <consortium name="The Broad Institute Genome Sequencing Center for Infectious Disease"/>
            <person name="Wu L."/>
            <person name="Ma J."/>
        </authorList>
    </citation>
    <scope>NUCLEOTIDE SEQUENCE [LARGE SCALE GENOMIC DNA]</scope>
    <source>
        <strain evidence="2">CCM 2767</strain>
    </source>
</reference>
<gene>
    <name evidence="1" type="ORF">GCM10008066_12590</name>
</gene>
<comment type="caution">
    <text evidence="1">The sequence shown here is derived from an EMBL/GenBank/DDBJ whole genome shotgun (WGS) entry which is preliminary data.</text>
</comment>
<dbReference type="Proteomes" id="UP000642180">
    <property type="component" value="Unassembled WGS sequence"/>
</dbReference>
<proteinExistence type="predicted"/>
<sequence length="130" mass="14627">MLDDPSADLRVLRLTREEEKKLLLRLESLQSYQELVRMQQRMHEQLGIAVTITPSERGVRTVRGINIQIQDQRGLCKKTRQTIPAAIRKCLEKNEAIAFAIVDAHGLLAPTQAQLQSPDPASADLPHDPL</sequence>
<protein>
    <recommendedName>
        <fullName evidence="3">Ribosomal protein S3AE</fullName>
    </recommendedName>
</protein>
<evidence type="ECO:0008006" key="3">
    <source>
        <dbReference type="Google" id="ProtNLM"/>
    </source>
</evidence>
<evidence type="ECO:0000313" key="1">
    <source>
        <dbReference type="EMBL" id="GGI18156.1"/>
    </source>
</evidence>
<dbReference type="EMBL" id="BMDI01000001">
    <property type="protein sequence ID" value="GGI18156.1"/>
    <property type="molecule type" value="Genomic_DNA"/>
</dbReference>
<evidence type="ECO:0000313" key="2">
    <source>
        <dbReference type="Proteomes" id="UP000642180"/>
    </source>
</evidence>
<keyword evidence="2" id="KW-1185">Reference proteome</keyword>
<name>A0A8J3F5R1_9BURK</name>
<dbReference type="AlphaFoldDB" id="A0A8J3F5R1"/>
<accession>A0A8J3F5R1</accession>